<dbReference type="InterPro" id="IPR003593">
    <property type="entry name" value="AAA+_ATPase"/>
</dbReference>
<dbReference type="Gene3D" id="3.30.450.40">
    <property type="match status" value="1"/>
</dbReference>
<dbReference type="Gene3D" id="3.40.50.300">
    <property type="entry name" value="P-loop containing nucleotide triphosphate hydrolases"/>
    <property type="match status" value="1"/>
</dbReference>
<feature type="domain" description="PAS" evidence="7">
    <location>
        <begin position="153"/>
        <end position="198"/>
    </location>
</feature>
<evidence type="ECO:0008006" key="10">
    <source>
        <dbReference type="Google" id="ProtNLM"/>
    </source>
</evidence>
<dbReference type="Proteomes" id="UP000480151">
    <property type="component" value="Unassembled WGS sequence"/>
</dbReference>
<gene>
    <name evidence="8" type="ORF">G5B47_21390</name>
</gene>
<dbReference type="CDD" id="cd00130">
    <property type="entry name" value="PAS"/>
    <property type="match status" value="1"/>
</dbReference>
<dbReference type="InterPro" id="IPR002078">
    <property type="entry name" value="Sigma_54_int"/>
</dbReference>
<dbReference type="SUPFAM" id="SSF52540">
    <property type="entry name" value="P-loop containing nucleoside triphosphate hydrolases"/>
    <property type="match status" value="1"/>
</dbReference>
<dbReference type="Pfam" id="PF00158">
    <property type="entry name" value="Sigma54_activat"/>
    <property type="match status" value="1"/>
</dbReference>
<dbReference type="InterPro" id="IPR025662">
    <property type="entry name" value="Sigma_54_int_dom_ATP-bd_1"/>
</dbReference>
<dbReference type="InterPro" id="IPR009057">
    <property type="entry name" value="Homeodomain-like_sf"/>
</dbReference>
<evidence type="ECO:0000256" key="3">
    <source>
        <dbReference type="ARBA" id="ARBA00023015"/>
    </source>
</evidence>
<evidence type="ECO:0000256" key="5">
    <source>
        <dbReference type="ARBA" id="ARBA00023163"/>
    </source>
</evidence>
<comment type="caution">
    <text evidence="8">The sequence shown here is derived from an EMBL/GenBank/DDBJ whole genome shotgun (WGS) entry which is preliminary data.</text>
</comment>
<feature type="domain" description="Sigma-54 factor interaction" evidence="6">
    <location>
        <begin position="279"/>
        <end position="509"/>
    </location>
</feature>
<dbReference type="InterPro" id="IPR058031">
    <property type="entry name" value="AAA_lid_NorR"/>
</dbReference>
<dbReference type="PANTHER" id="PTHR32071">
    <property type="entry name" value="TRANSCRIPTIONAL REGULATORY PROTEIN"/>
    <property type="match status" value="1"/>
</dbReference>
<evidence type="ECO:0000256" key="4">
    <source>
        <dbReference type="ARBA" id="ARBA00023125"/>
    </source>
</evidence>
<dbReference type="InterPro" id="IPR027417">
    <property type="entry name" value="P-loop_NTPase"/>
</dbReference>
<dbReference type="GO" id="GO:0005524">
    <property type="term" value="F:ATP binding"/>
    <property type="evidence" value="ECO:0007669"/>
    <property type="project" value="UniProtKB-KW"/>
</dbReference>
<dbReference type="Pfam" id="PF25601">
    <property type="entry name" value="AAA_lid_14"/>
    <property type="match status" value="1"/>
</dbReference>
<dbReference type="PROSITE" id="PS00675">
    <property type="entry name" value="SIGMA54_INTERACT_1"/>
    <property type="match status" value="1"/>
</dbReference>
<dbReference type="SUPFAM" id="SSF55785">
    <property type="entry name" value="PYP-like sensor domain (PAS domain)"/>
    <property type="match status" value="1"/>
</dbReference>
<dbReference type="GO" id="GO:0006355">
    <property type="term" value="P:regulation of DNA-templated transcription"/>
    <property type="evidence" value="ECO:0007669"/>
    <property type="project" value="InterPro"/>
</dbReference>
<dbReference type="SMART" id="SM00382">
    <property type="entry name" value="AAA"/>
    <property type="match status" value="1"/>
</dbReference>
<dbReference type="RefSeq" id="WP_165102611.1">
    <property type="nucleotide sequence ID" value="NZ_JAAKGU010000013.1"/>
</dbReference>
<evidence type="ECO:0000313" key="8">
    <source>
        <dbReference type="EMBL" id="NGM84959.1"/>
    </source>
</evidence>
<dbReference type="PROSITE" id="PS50045">
    <property type="entry name" value="SIGMA54_INTERACT_4"/>
    <property type="match status" value="1"/>
</dbReference>
<keyword evidence="2" id="KW-0067">ATP-binding</keyword>
<evidence type="ECO:0000313" key="9">
    <source>
        <dbReference type="Proteomes" id="UP000480151"/>
    </source>
</evidence>
<dbReference type="FunFam" id="3.40.50.300:FF:000006">
    <property type="entry name" value="DNA-binding transcriptional regulator NtrC"/>
    <property type="match status" value="1"/>
</dbReference>
<dbReference type="PROSITE" id="PS00676">
    <property type="entry name" value="SIGMA54_INTERACT_2"/>
    <property type="match status" value="1"/>
</dbReference>
<organism evidence="8 9">
    <name type="scientific">Paenibacillus apii</name>
    <dbReference type="NCBI Taxonomy" id="1850370"/>
    <lineage>
        <taxon>Bacteria</taxon>
        <taxon>Bacillati</taxon>
        <taxon>Bacillota</taxon>
        <taxon>Bacilli</taxon>
        <taxon>Bacillales</taxon>
        <taxon>Paenibacillaceae</taxon>
        <taxon>Paenibacillus</taxon>
    </lineage>
</organism>
<keyword evidence="5" id="KW-0804">Transcription</keyword>
<proteinExistence type="predicted"/>
<dbReference type="PROSITE" id="PS00688">
    <property type="entry name" value="SIGMA54_INTERACT_3"/>
    <property type="match status" value="1"/>
</dbReference>
<dbReference type="EMBL" id="JAAKGU010000013">
    <property type="protein sequence ID" value="NGM84959.1"/>
    <property type="molecule type" value="Genomic_DNA"/>
</dbReference>
<dbReference type="InterPro" id="IPR025943">
    <property type="entry name" value="Sigma_54_int_dom_ATP-bd_2"/>
</dbReference>
<keyword evidence="1" id="KW-0547">Nucleotide-binding</keyword>
<reference evidence="8 9" key="1">
    <citation type="submission" date="2020-02" db="EMBL/GenBank/DDBJ databases">
        <authorList>
            <person name="Gao J."/>
            <person name="Sun J."/>
        </authorList>
    </citation>
    <scope>NUCLEOTIDE SEQUENCE [LARGE SCALE GENOMIC DNA]</scope>
    <source>
        <strain evidence="8 9">7124</strain>
    </source>
</reference>
<dbReference type="InterPro" id="IPR000014">
    <property type="entry name" value="PAS"/>
</dbReference>
<sequence length="593" mass="66217">MAELMTIADTVEQVAEAISVALKIDVEIVDAHNVRVGATGKIKALIGQKQENGHVSRFVLRTGEPSVIEQPGFHRLCYGCKLQHQCDYTSGVLCPVLYRGEAIGVISLVTFDQEKKRQIIENRTQLMDFISKMAELLSDKLAKQHLHDMLQLRTRELDTVLDSVYEGVLVADAEGKITFLNAFAQAHLSLEPHKVIGQPVSSILPGSILAQAVRTRTLVPDQKIVYREGKNKIGLYSRAFPIEMNGEFKGAVETFQLTEDLHKIASRLDNEGETGLDDILGAGTKIAELKRLVGKLSESPSNVLITGESGTGKELMARAIHQGGSRKDQPFIAVNCGAIPEPLLESELFGYESGAFTGARQGGKPGKFELADKGTLLLDEIGDMPIYLQAKLLRVLQERKVERIGGSKSIPVDVRIIAATHRNLEEMVQNREFREDLFYRLNVVPMVVTPLRERKEDIPLLIHYFIEKANRKLQKHFLGCDPELLETFLSYSWPGNIRELENTIEYMCNIESMPGLTLASLPERILKALNTPTVARMGGYSLKDAVRETEQAALTRVLSQYSLSRDIDQILNILDISRATLYRKLKEYRLSQD</sequence>
<evidence type="ECO:0000259" key="7">
    <source>
        <dbReference type="PROSITE" id="PS50112"/>
    </source>
</evidence>
<dbReference type="PROSITE" id="PS50112">
    <property type="entry name" value="PAS"/>
    <property type="match status" value="1"/>
</dbReference>
<evidence type="ECO:0000259" key="6">
    <source>
        <dbReference type="PROSITE" id="PS50045"/>
    </source>
</evidence>
<name>A0A6M1PN41_9BACL</name>
<dbReference type="SMART" id="SM00091">
    <property type="entry name" value="PAS"/>
    <property type="match status" value="1"/>
</dbReference>
<evidence type="ECO:0000256" key="2">
    <source>
        <dbReference type="ARBA" id="ARBA00022840"/>
    </source>
</evidence>
<dbReference type="InterPro" id="IPR029016">
    <property type="entry name" value="GAF-like_dom_sf"/>
</dbReference>
<keyword evidence="4" id="KW-0238">DNA-binding</keyword>
<dbReference type="SUPFAM" id="SSF46689">
    <property type="entry name" value="Homeodomain-like"/>
    <property type="match status" value="1"/>
</dbReference>
<dbReference type="PANTHER" id="PTHR32071:SF57">
    <property type="entry name" value="C4-DICARBOXYLATE TRANSPORT TRANSCRIPTIONAL REGULATORY PROTEIN DCTD"/>
    <property type="match status" value="1"/>
</dbReference>
<protein>
    <recommendedName>
        <fullName evidence="10">Transcriptional regulator</fullName>
    </recommendedName>
</protein>
<dbReference type="AlphaFoldDB" id="A0A6M1PN41"/>
<dbReference type="CDD" id="cd00009">
    <property type="entry name" value="AAA"/>
    <property type="match status" value="1"/>
</dbReference>
<dbReference type="Gene3D" id="1.10.8.60">
    <property type="match status" value="1"/>
</dbReference>
<dbReference type="InterPro" id="IPR035965">
    <property type="entry name" value="PAS-like_dom_sf"/>
</dbReference>
<dbReference type="GO" id="GO:0003677">
    <property type="term" value="F:DNA binding"/>
    <property type="evidence" value="ECO:0007669"/>
    <property type="project" value="UniProtKB-KW"/>
</dbReference>
<accession>A0A6M1PN41</accession>
<dbReference type="Gene3D" id="3.30.450.20">
    <property type="entry name" value="PAS domain"/>
    <property type="match status" value="1"/>
</dbReference>
<evidence type="ECO:0000256" key="1">
    <source>
        <dbReference type="ARBA" id="ARBA00022741"/>
    </source>
</evidence>
<keyword evidence="9" id="KW-1185">Reference proteome</keyword>
<keyword evidence="3" id="KW-0805">Transcription regulation</keyword>
<dbReference type="Gene3D" id="1.10.10.60">
    <property type="entry name" value="Homeodomain-like"/>
    <property type="match status" value="1"/>
</dbReference>
<dbReference type="InterPro" id="IPR025944">
    <property type="entry name" value="Sigma_54_int_dom_CS"/>
</dbReference>